<dbReference type="InterPro" id="IPR036390">
    <property type="entry name" value="WH_DNA-bd_sf"/>
</dbReference>
<dbReference type="Pfam" id="PF02829">
    <property type="entry name" value="3H"/>
    <property type="match status" value="1"/>
</dbReference>
<dbReference type="SUPFAM" id="SSF46785">
    <property type="entry name" value="Winged helix' DNA-binding domain"/>
    <property type="match status" value="1"/>
</dbReference>
<sequence length="169" mass="19250">MNSNDRREQILKNLIESNKPIKGTELAIKYNVTRQIIVKDVAILRAKGNKIIATPDGYIIGREENRVKEIIAVVHDDSRLAEELNIIIKYGGIVEDVIVEHPLYGEIKGMLMIKNLNELDKFLVKYRSNEAKLLSLLTDGIHIHTISTDTKENMSNILKELKMNGFIIE</sequence>
<comment type="caution">
    <text evidence="3">The sequence shown here is derived from an EMBL/GenBank/DDBJ whole genome shotgun (WGS) entry which is preliminary data.</text>
</comment>
<evidence type="ECO:0000259" key="1">
    <source>
        <dbReference type="Pfam" id="PF02829"/>
    </source>
</evidence>
<accession>A0ABR8PRN9</accession>
<dbReference type="InterPro" id="IPR035922">
    <property type="entry name" value="3H_dom_sf"/>
</dbReference>
<keyword evidence="4" id="KW-1185">Reference proteome</keyword>
<feature type="domain" description="3H" evidence="1">
    <location>
        <begin position="71"/>
        <end position="166"/>
    </location>
</feature>
<dbReference type="Gene3D" id="1.10.10.10">
    <property type="entry name" value="Winged helix-like DNA-binding domain superfamily/Winged helix DNA-binding domain"/>
    <property type="match status" value="1"/>
</dbReference>
<evidence type="ECO:0000313" key="3">
    <source>
        <dbReference type="EMBL" id="MBD7910843.1"/>
    </source>
</evidence>
<dbReference type="InterPro" id="IPR004173">
    <property type="entry name" value="3H_domain"/>
</dbReference>
<dbReference type="RefSeq" id="WP_143317782.1">
    <property type="nucleotide sequence ID" value="NZ_JACSRA010000007.1"/>
</dbReference>
<dbReference type="EMBL" id="JACSRA010000007">
    <property type="protein sequence ID" value="MBD7910843.1"/>
    <property type="molecule type" value="Genomic_DNA"/>
</dbReference>
<feature type="domain" description="Helix-turn-helix type 11" evidence="2">
    <location>
        <begin position="6"/>
        <end position="59"/>
    </location>
</feature>
<dbReference type="InterPro" id="IPR036388">
    <property type="entry name" value="WH-like_DNA-bd_sf"/>
</dbReference>
<organism evidence="3 4">
    <name type="scientific">Clostridium cibarium</name>
    <dbReference type="NCBI Taxonomy" id="2762247"/>
    <lineage>
        <taxon>Bacteria</taxon>
        <taxon>Bacillati</taxon>
        <taxon>Bacillota</taxon>
        <taxon>Clostridia</taxon>
        <taxon>Eubacteriales</taxon>
        <taxon>Clostridiaceae</taxon>
        <taxon>Clostridium</taxon>
    </lineage>
</organism>
<dbReference type="PANTHER" id="PTHR40068:SF1">
    <property type="entry name" value="TRANSCRIPTION REPRESSOR NIAR-RELATED"/>
    <property type="match status" value="1"/>
</dbReference>
<dbReference type="Proteomes" id="UP000627781">
    <property type="component" value="Unassembled WGS sequence"/>
</dbReference>
<proteinExistence type="predicted"/>
<dbReference type="Gene3D" id="3.30.1340.20">
    <property type="entry name" value="3H domain"/>
    <property type="match status" value="1"/>
</dbReference>
<dbReference type="SUPFAM" id="SSF75500">
    <property type="entry name" value="Putative transcriptional regulator TM1602, C-terminal domain"/>
    <property type="match status" value="1"/>
</dbReference>
<protein>
    <submittedName>
        <fullName evidence="3">Transcription repressor NadR</fullName>
    </submittedName>
</protein>
<name>A0ABR8PRN9_9CLOT</name>
<dbReference type="Pfam" id="PF08279">
    <property type="entry name" value="HTH_11"/>
    <property type="match status" value="1"/>
</dbReference>
<reference evidence="3 4" key="1">
    <citation type="submission" date="2020-08" db="EMBL/GenBank/DDBJ databases">
        <title>A Genomic Blueprint of the Chicken Gut Microbiome.</title>
        <authorList>
            <person name="Gilroy R."/>
            <person name="Ravi A."/>
            <person name="Getino M."/>
            <person name="Pursley I."/>
            <person name="Horton D.L."/>
            <person name="Alikhan N.-F."/>
            <person name="Baker D."/>
            <person name="Gharbi K."/>
            <person name="Hall N."/>
            <person name="Watson M."/>
            <person name="Adriaenssens E.M."/>
            <person name="Foster-Nyarko E."/>
            <person name="Jarju S."/>
            <person name="Secka A."/>
            <person name="Antonio M."/>
            <person name="Oren A."/>
            <person name="Chaudhuri R."/>
            <person name="La Ragione R.M."/>
            <person name="Hildebrand F."/>
            <person name="Pallen M.J."/>
        </authorList>
    </citation>
    <scope>NUCLEOTIDE SEQUENCE [LARGE SCALE GENOMIC DNA]</scope>
    <source>
        <strain evidence="3 4">Sa3CVN1</strain>
    </source>
</reference>
<dbReference type="PANTHER" id="PTHR40068">
    <property type="entry name" value="TRANSCRIPTION REPRESSOR NIAR-RELATED"/>
    <property type="match status" value="1"/>
</dbReference>
<dbReference type="PIRSF" id="PIRSF037847">
    <property type="entry name" value="NiaR"/>
    <property type="match status" value="1"/>
</dbReference>
<evidence type="ECO:0000259" key="2">
    <source>
        <dbReference type="Pfam" id="PF08279"/>
    </source>
</evidence>
<evidence type="ECO:0000313" key="4">
    <source>
        <dbReference type="Proteomes" id="UP000627781"/>
    </source>
</evidence>
<dbReference type="InterPro" id="IPR013196">
    <property type="entry name" value="HTH_11"/>
</dbReference>
<gene>
    <name evidence="3" type="ORF">H9661_05670</name>
</gene>
<dbReference type="InterPro" id="IPR026043">
    <property type="entry name" value="NadR"/>
</dbReference>